<feature type="domain" description="Cytochrome c" evidence="10">
    <location>
        <begin position="157"/>
        <end position="260"/>
    </location>
</feature>
<evidence type="ECO:0000256" key="7">
    <source>
        <dbReference type="ARBA" id="ARBA00023004"/>
    </source>
</evidence>
<feature type="binding site" description="covalent" evidence="8">
    <location>
        <position position="173"/>
    </location>
    <ligand>
        <name>heme c</name>
        <dbReference type="ChEBI" id="CHEBI:61717"/>
        <label>2</label>
    </ligand>
</feature>
<comment type="cofactor">
    <cofactor evidence="8">
        <name>heme</name>
        <dbReference type="ChEBI" id="CHEBI:30413"/>
    </cofactor>
    <text evidence="8">Binds 2 heme groups.</text>
</comment>
<feature type="binding site" description="axial binding residue" evidence="9">
    <location>
        <position position="174"/>
    </location>
    <ligand>
        <name>heme c</name>
        <dbReference type="ChEBI" id="CHEBI:61717"/>
        <label>2</label>
    </ligand>
    <ligandPart>
        <name>Fe</name>
        <dbReference type="ChEBI" id="CHEBI:18248"/>
    </ligandPart>
</feature>
<comment type="PTM">
    <text evidence="8">Binds 2 heme groups per subunit.</text>
</comment>
<dbReference type="PIRSF" id="PIRSF000294">
    <property type="entry name" value="Cytochrome-c_peroxidase"/>
    <property type="match status" value="1"/>
</dbReference>
<evidence type="ECO:0000313" key="11">
    <source>
        <dbReference type="EMBL" id="MYM00349.1"/>
    </source>
</evidence>
<name>A0A7X4GKH9_9SPHN</name>
<evidence type="ECO:0000256" key="9">
    <source>
        <dbReference type="PIRSR" id="PIRSR000294-2"/>
    </source>
</evidence>
<dbReference type="InterPro" id="IPR036909">
    <property type="entry name" value="Cyt_c-like_dom_sf"/>
</dbReference>
<protein>
    <submittedName>
        <fullName evidence="11">Cytochrome-c peroxidase</fullName>
    </submittedName>
</protein>
<feature type="binding site" description="covalent" evidence="8">
    <location>
        <position position="29"/>
    </location>
    <ligand>
        <name>heme c</name>
        <dbReference type="ChEBI" id="CHEBI:61717"/>
        <label>1</label>
    </ligand>
</feature>
<dbReference type="PROSITE" id="PS51007">
    <property type="entry name" value="CYTC"/>
    <property type="match status" value="2"/>
</dbReference>
<keyword evidence="12" id="KW-1185">Reference proteome</keyword>
<dbReference type="GO" id="GO:0042597">
    <property type="term" value="C:periplasmic space"/>
    <property type="evidence" value="ECO:0007669"/>
    <property type="project" value="UniProtKB-SubCell"/>
</dbReference>
<dbReference type="Proteomes" id="UP000465810">
    <property type="component" value="Unassembled WGS sequence"/>
</dbReference>
<dbReference type="InterPro" id="IPR026259">
    <property type="entry name" value="MauG/Cytc_peroxidase"/>
</dbReference>
<comment type="subcellular location">
    <subcellularLocation>
        <location evidence="1">Periplasm</location>
    </subcellularLocation>
</comment>
<reference evidence="11 12" key="1">
    <citation type="submission" date="2019-12" db="EMBL/GenBank/DDBJ databases">
        <authorList>
            <person name="Feng G."/>
            <person name="Zhu H."/>
        </authorList>
    </citation>
    <scope>NUCLEOTIDE SEQUENCE [LARGE SCALE GENOMIC DNA]</scope>
    <source>
        <strain evidence="11 12">FGD1</strain>
    </source>
</reference>
<dbReference type="GO" id="GO:0020037">
    <property type="term" value="F:heme binding"/>
    <property type="evidence" value="ECO:0007669"/>
    <property type="project" value="InterPro"/>
</dbReference>
<dbReference type="InterPro" id="IPR051395">
    <property type="entry name" value="Cytochrome_c_Peroxidase/MauG"/>
</dbReference>
<dbReference type="InterPro" id="IPR004852">
    <property type="entry name" value="Di-haem_cyt_c_peroxidsae"/>
</dbReference>
<organism evidence="11 12">
    <name type="scientific">Novosphingobium silvae</name>
    <dbReference type="NCBI Taxonomy" id="2692619"/>
    <lineage>
        <taxon>Bacteria</taxon>
        <taxon>Pseudomonadati</taxon>
        <taxon>Pseudomonadota</taxon>
        <taxon>Alphaproteobacteria</taxon>
        <taxon>Sphingomonadales</taxon>
        <taxon>Sphingomonadaceae</taxon>
        <taxon>Novosphingobium</taxon>
    </lineage>
</organism>
<evidence type="ECO:0000256" key="6">
    <source>
        <dbReference type="ARBA" id="ARBA00023002"/>
    </source>
</evidence>
<evidence type="ECO:0000256" key="5">
    <source>
        <dbReference type="ARBA" id="ARBA00022764"/>
    </source>
</evidence>
<dbReference type="PANTHER" id="PTHR30600">
    <property type="entry name" value="CYTOCHROME C PEROXIDASE-RELATED"/>
    <property type="match status" value="1"/>
</dbReference>
<dbReference type="GO" id="GO:0009055">
    <property type="term" value="F:electron transfer activity"/>
    <property type="evidence" value="ECO:0007669"/>
    <property type="project" value="InterPro"/>
</dbReference>
<keyword evidence="4" id="KW-0732">Signal</keyword>
<dbReference type="SUPFAM" id="SSF46626">
    <property type="entry name" value="Cytochrome c"/>
    <property type="match status" value="2"/>
</dbReference>
<evidence type="ECO:0000256" key="1">
    <source>
        <dbReference type="ARBA" id="ARBA00004418"/>
    </source>
</evidence>
<dbReference type="EMBL" id="WVTD01000045">
    <property type="protein sequence ID" value="MYM00349.1"/>
    <property type="molecule type" value="Genomic_DNA"/>
</dbReference>
<keyword evidence="11" id="KW-0575">Peroxidase</keyword>
<feature type="binding site" description="covalent" evidence="8">
    <location>
        <position position="26"/>
    </location>
    <ligand>
        <name>heme c</name>
        <dbReference type="ChEBI" id="CHEBI:61717"/>
        <label>1</label>
    </ligand>
</feature>
<evidence type="ECO:0000256" key="3">
    <source>
        <dbReference type="ARBA" id="ARBA00022723"/>
    </source>
</evidence>
<feature type="domain" description="Cytochrome c" evidence="10">
    <location>
        <begin position="4"/>
        <end position="140"/>
    </location>
</feature>
<dbReference type="GO" id="GO:0004130">
    <property type="term" value="F:cytochrome-c peroxidase activity"/>
    <property type="evidence" value="ECO:0007669"/>
    <property type="project" value="TreeGrafter"/>
</dbReference>
<dbReference type="Pfam" id="PF03150">
    <property type="entry name" value="CCP_MauG"/>
    <property type="match status" value="1"/>
</dbReference>
<accession>A0A7X4GKH9</accession>
<dbReference type="Gene3D" id="1.10.760.10">
    <property type="entry name" value="Cytochrome c-like domain"/>
    <property type="match status" value="2"/>
</dbReference>
<gene>
    <name evidence="11" type="ORF">GR702_21665</name>
</gene>
<evidence type="ECO:0000256" key="8">
    <source>
        <dbReference type="PIRSR" id="PIRSR000294-1"/>
    </source>
</evidence>
<keyword evidence="5" id="KW-0574">Periplasm</keyword>
<keyword evidence="6" id="KW-0560">Oxidoreductase</keyword>
<keyword evidence="2 8" id="KW-0349">Heme</keyword>
<feature type="binding site" description="covalent" evidence="8">
    <location>
        <position position="170"/>
    </location>
    <ligand>
        <name>heme c</name>
        <dbReference type="ChEBI" id="CHEBI:61717"/>
        <label>2</label>
    </ligand>
</feature>
<evidence type="ECO:0000313" key="12">
    <source>
        <dbReference type="Proteomes" id="UP000465810"/>
    </source>
</evidence>
<feature type="binding site" description="axial binding residue" evidence="9">
    <location>
        <position position="30"/>
    </location>
    <ligand>
        <name>heme c</name>
        <dbReference type="ChEBI" id="CHEBI:61717"/>
        <label>1</label>
    </ligand>
    <ligandPart>
        <name>Fe</name>
        <dbReference type="ChEBI" id="CHEBI:18248"/>
    </ligandPart>
</feature>
<evidence type="ECO:0000256" key="4">
    <source>
        <dbReference type="ARBA" id="ARBA00022729"/>
    </source>
</evidence>
<dbReference type="GO" id="GO:0046872">
    <property type="term" value="F:metal ion binding"/>
    <property type="evidence" value="ECO:0007669"/>
    <property type="project" value="UniProtKB-KW"/>
</dbReference>
<proteinExistence type="predicted"/>
<dbReference type="InterPro" id="IPR009056">
    <property type="entry name" value="Cyt_c-like_dom"/>
</dbReference>
<evidence type="ECO:0000256" key="2">
    <source>
        <dbReference type="ARBA" id="ARBA00022617"/>
    </source>
</evidence>
<dbReference type="AlphaFoldDB" id="A0A7X4GKH9"/>
<keyword evidence="7 9" id="KW-0408">Iron</keyword>
<comment type="caution">
    <text evidence="11">The sequence shown here is derived from an EMBL/GenBank/DDBJ whole genome shotgun (WGS) entry which is preliminary data.</text>
</comment>
<evidence type="ECO:0000259" key="10">
    <source>
        <dbReference type="PROSITE" id="PS51007"/>
    </source>
</evidence>
<keyword evidence="3 9" id="KW-0479">Metal-binding</keyword>
<sequence>MSAAKVSLGRRLFYDADLSIDGTMSCASCHEQKHAFADGNATRPGVHGDAGRRNVPGLANVAWLSSLTSADPRVTTLEAQAAIPIFGLTPVEMGMHGREREIPRRLSRDACYRQQFRAAFPDRNGQIDMTSVAMALASFERSMVSFDTPADRGSMLPDATTGKVVFARACASCHSGPHFTDSRFYAILPVNPADRGLAEATGRPADEGHFRTPPLRNVAVTGPWFHDGSARTLREAIDRHRAALDSDETTQVLAFLEALTDRNFIENRNFAYPDNPCGKK</sequence>